<name>A0A174U9E1_9FIRM</name>
<dbReference type="Proteomes" id="UP000095765">
    <property type="component" value="Unassembled WGS sequence"/>
</dbReference>
<dbReference type="OrthoDB" id="2040843at2"/>
<sequence>MALPVIGSVFQSIRMMGLSMKWQQRKADPTMPREGEDPQAAMLRKQASDTRKSNAIASIQTKLDSGGELTPEELEYLRINAPTLYEEAMQIKRERAQYKQQLANCKTREEADQLYINKMQGYLSAARTISSNPNLSVAEKKGQLERIARRMIGIQTEQKIFIKNGDYERLPSEQEIIDEKRAGTAEKSGELTGAQESGREQDSERTQEGTDTAPECDGDRPQSGTDAEERQDTAVQTGRSAHELERALYRELGVSRPGDGARIYDAKGVVRELDFTFKRRTRKRP</sequence>
<evidence type="ECO:0000313" key="3">
    <source>
        <dbReference type="Proteomes" id="UP000095765"/>
    </source>
</evidence>
<proteinExistence type="predicted"/>
<reference evidence="2 3" key="1">
    <citation type="submission" date="2015-09" db="EMBL/GenBank/DDBJ databases">
        <authorList>
            <consortium name="Pathogen Informatics"/>
        </authorList>
    </citation>
    <scope>NUCLEOTIDE SEQUENCE [LARGE SCALE GENOMIC DNA]</scope>
    <source>
        <strain evidence="2 3">2789STDY5834939</strain>
    </source>
</reference>
<feature type="compositionally biased region" description="Basic and acidic residues" evidence="1">
    <location>
        <begin position="197"/>
        <end position="208"/>
    </location>
</feature>
<feature type="region of interest" description="Disordered" evidence="1">
    <location>
        <begin position="23"/>
        <end position="53"/>
    </location>
</feature>
<accession>A0A174U9E1</accession>
<evidence type="ECO:0000313" key="2">
    <source>
        <dbReference type="EMBL" id="CUQ17341.1"/>
    </source>
</evidence>
<evidence type="ECO:0000256" key="1">
    <source>
        <dbReference type="SAM" id="MobiDB-lite"/>
    </source>
</evidence>
<dbReference type="EMBL" id="CZBE01000032">
    <property type="protein sequence ID" value="CUQ17341.1"/>
    <property type="molecule type" value="Genomic_DNA"/>
</dbReference>
<feature type="region of interest" description="Disordered" evidence="1">
    <location>
        <begin position="178"/>
        <end position="242"/>
    </location>
</feature>
<feature type="compositionally biased region" description="Basic and acidic residues" evidence="1">
    <location>
        <begin position="178"/>
        <end position="189"/>
    </location>
</feature>
<dbReference type="RefSeq" id="WP_055246025.1">
    <property type="nucleotide sequence ID" value="NZ_CABIWA010000015.1"/>
</dbReference>
<feature type="compositionally biased region" description="Basic and acidic residues" evidence="1">
    <location>
        <begin position="25"/>
        <end position="36"/>
    </location>
</feature>
<protein>
    <submittedName>
        <fullName evidence="2">Uncharacterized protein</fullName>
    </submittedName>
</protein>
<organism evidence="2 3">
    <name type="scientific">Anaerotruncus colihominis</name>
    <dbReference type="NCBI Taxonomy" id="169435"/>
    <lineage>
        <taxon>Bacteria</taxon>
        <taxon>Bacillati</taxon>
        <taxon>Bacillota</taxon>
        <taxon>Clostridia</taxon>
        <taxon>Eubacteriales</taxon>
        <taxon>Oscillospiraceae</taxon>
        <taxon>Anaerotruncus</taxon>
    </lineage>
</organism>
<gene>
    <name evidence="2" type="ORF">ERS852551_03419</name>
</gene>
<dbReference type="AlphaFoldDB" id="A0A174U9E1"/>